<accession>A0A161WJ13</accession>
<dbReference type="OrthoDB" id="5222339at2759"/>
<feature type="compositionally biased region" description="Polar residues" evidence="1">
    <location>
        <begin position="285"/>
        <end position="300"/>
    </location>
</feature>
<name>A0A161WJ13_COLIC</name>
<sequence length="390" mass="41407">MSAPSPNGVPAQRVDWAALKSYIAEREHFEAEHGHPAPLSETELSAIAVLLRPVPRLDPELGSKNWLGLLNHFQQVRSQKITFTDAAREYPRLGKAPDLRWACTATFASTGDVFPQPGYGVELTSGATIPDFQRKQDAKQYAARAACEWLIDNGQMLPSGDLPKQPKPFAPVASAAVAFASPSGSVLPSKRSPPSSPAAEVSGSSSAAARKKQDTLPARASTSLPPHLSNNNADEISAHNATNNPSTLEEPGPSPPISASDSVSPAATASAASTPSANAGAPIAQSPSITPKSSEPSTAQRVRELCARLKYPVPHYKLTEDTTVAGGGFWNGHADFSNDLRVPDDLGTVHKVLTRRAAKDRMSEDILAWLLREQESRDRVAKALLGGNGR</sequence>
<protein>
    <submittedName>
        <fullName evidence="2">rRNA-processing protein</fullName>
    </submittedName>
</protein>
<feature type="compositionally biased region" description="Polar residues" evidence="1">
    <location>
        <begin position="220"/>
        <end position="247"/>
    </location>
</feature>
<evidence type="ECO:0000313" key="3">
    <source>
        <dbReference type="Proteomes" id="UP000076584"/>
    </source>
</evidence>
<feature type="compositionally biased region" description="Low complexity" evidence="1">
    <location>
        <begin position="258"/>
        <end position="282"/>
    </location>
</feature>
<dbReference type="STRING" id="1573173.A0A161WJ13"/>
<dbReference type="AlphaFoldDB" id="A0A161WJ13"/>
<evidence type="ECO:0000256" key="1">
    <source>
        <dbReference type="SAM" id="MobiDB-lite"/>
    </source>
</evidence>
<reference evidence="2 3" key="1">
    <citation type="submission" date="2015-06" db="EMBL/GenBank/DDBJ databases">
        <title>Survival trade-offs in plant roots during colonization by closely related pathogenic and mutualistic fungi.</title>
        <authorList>
            <person name="Hacquard S."/>
            <person name="Kracher B."/>
            <person name="Hiruma K."/>
            <person name="Weinman A."/>
            <person name="Muench P."/>
            <person name="Garrido Oter R."/>
            <person name="Ver Loren van Themaat E."/>
            <person name="Dallerey J.-F."/>
            <person name="Damm U."/>
            <person name="Henrissat B."/>
            <person name="Lespinet O."/>
            <person name="Thon M."/>
            <person name="Kemen E."/>
            <person name="McHardy A.C."/>
            <person name="Schulze-Lefert P."/>
            <person name="O'Connell R.J."/>
        </authorList>
    </citation>
    <scope>NUCLEOTIDE SEQUENCE [LARGE SCALE GENOMIC DNA]</scope>
    <source>
        <strain evidence="2 3">MAFF 238704</strain>
    </source>
</reference>
<dbReference type="Gene3D" id="3.30.160.20">
    <property type="match status" value="1"/>
</dbReference>
<comment type="caution">
    <text evidence="2">The sequence shown here is derived from an EMBL/GenBank/DDBJ whole genome shotgun (WGS) entry which is preliminary data.</text>
</comment>
<feature type="region of interest" description="Disordered" evidence="1">
    <location>
        <begin position="183"/>
        <end position="301"/>
    </location>
</feature>
<keyword evidence="3" id="KW-1185">Reference proteome</keyword>
<proteinExistence type="predicted"/>
<evidence type="ECO:0000313" key="2">
    <source>
        <dbReference type="EMBL" id="KZL84618.1"/>
    </source>
</evidence>
<dbReference type="Proteomes" id="UP000076584">
    <property type="component" value="Unassembled WGS sequence"/>
</dbReference>
<gene>
    <name evidence="2" type="ORF">CI238_09575</name>
</gene>
<dbReference type="EMBL" id="LFIW01000846">
    <property type="protein sequence ID" value="KZL84618.1"/>
    <property type="molecule type" value="Genomic_DNA"/>
</dbReference>
<feature type="compositionally biased region" description="Low complexity" evidence="1">
    <location>
        <begin position="183"/>
        <end position="208"/>
    </location>
</feature>
<organism evidence="2 3">
    <name type="scientific">Colletotrichum incanum</name>
    <name type="common">Soybean anthracnose fungus</name>
    <dbReference type="NCBI Taxonomy" id="1573173"/>
    <lineage>
        <taxon>Eukaryota</taxon>
        <taxon>Fungi</taxon>
        <taxon>Dikarya</taxon>
        <taxon>Ascomycota</taxon>
        <taxon>Pezizomycotina</taxon>
        <taxon>Sordariomycetes</taxon>
        <taxon>Hypocreomycetidae</taxon>
        <taxon>Glomerellales</taxon>
        <taxon>Glomerellaceae</taxon>
        <taxon>Colletotrichum</taxon>
        <taxon>Colletotrichum spaethianum species complex</taxon>
    </lineage>
</organism>